<dbReference type="PROSITE" id="PS50053">
    <property type="entry name" value="UBIQUITIN_2"/>
    <property type="match status" value="2"/>
</dbReference>
<dbReference type="Gene3D" id="3.10.20.90">
    <property type="entry name" value="Phosphatidylinositol 3-kinase Catalytic Subunit, Chain A, domain 1"/>
    <property type="match status" value="2"/>
</dbReference>
<dbReference type="AlphaFoldDB" id="A0ABD2MBB3"/>
<dbReference type="Proteomes" id="UP001620626">
    <property type="component" value="Unassembled WGS sequence"/>
</dbReference>
<accession>A0ABD2MBB3</accession>
<feature type="domain" description="Ubiquitin-like" evidence="4">
    <location>
        <begin position="1"/>
        <end position="58"/>
    </location>
</feature>
<name>A0ABD2MBB3_9BILA</name>
<dbReference type="EMBL" id="JBICBT010000061">
    <property type="protein sequence ID" value="KAL3124817.1"/>
    <property type="molecule type" value="Genomic_DNA"/>
</dbReference>
<comment type="caution">
    <text evidence="5">The sequence shown here is derived from an EMBL/GenBank/DDBJ whole genome shotgun (WGS) entry which is preliminary data.</text>
</comment>
<evidence type="ECO:0000313" key="6">
    <source>
        <dbReference type="Proteomes" id="UP001620626"/>
    </source>
</evidence>
<evidence type="ECO:0000256" key="2">
    <source>
        <dbReference type="ARBA" id="ARBA00004613"/>
    </source>
</evidence>
<keyword evidence="6" id="KW-1185">Reference proteome</keyword>
<feature type="domain" description="Ubiquitin-like" evidence="4">
    <location>
        <begin position="59"/>
        <end position="136"/>
    </location>
</feature>
<dbReference type="Pfam" id="PF20147">
    <property type="entry name" value="Crinkler"/>
    <property type="match status" value="1"/>
</dbReference>
<reference evidence="5 6" key="1">
    <citation type="submission" date="2024-10" db="EMBL/GenBank/DDBJ databases">
        <authorList>
            <person name="Kim D."/>
        </authorList>
    </citation>
    <scope>NUCLEOTIDE SEQUENCE [LARGE SCALE GENOMIC DNA]</scope>
    <source>
        <strain evidence="5">BH-2024</strain>
    </source>
</reference>
<dbReference type="GO" id="GO:0043657">
    <property type="term" value="C:host cell"/>
    <property type="evidence" value="ECO:0007669"/>
    <property type="project" value="UniProtKB-SubCell"/>
</dbReference>
<dbReference type="CDD" id="cd17039">
    <property type="entry name" value="Ubl_ubiquitin_like"/>
    <property type="match status" value="1"/>
</dbReference>
<dbReference type="Pfam" id="PF00240">
    <property type="entry name" value="ubiquitin"/>
    <property type="match status" value="1"/>
</dbReference>
<dbReference type="InterPro" id="IPR000626">
    <property type="entry name" value="Ubiquitin-like_dom"/>
</dbReference>
<keyword evidence="3" id="KW-0964">Secreted</keyword>
<evidence type="ECO:0000259" key="4">
    <source>
        <dbReference type="PROSITE" id="PS50053"/>
    </source>
</evidence>
<dbReference type="InterPro" id="IPR045379">
    <property type="entry name" value="Crinkler_N"/>
</dbReference>
<dbReference type="GO" id="GO:0005576">
    <property type="term" value="C:extracellular region"/>
    <property type="evidence" value="ECO:0007669"/>
    <property type="project" value="UniProtKB-SubCell"/>
</dbReference>
<protein>
    <recommendedName>
        <fullName evidence="4">Ubiquitin-like domain-containing protein</fullName>
    </recommendedName>
</protein>
<dbReference type="PANTHER" id="PTHR10621">
    <property type="entry name" value="UV EXCISION REPAIR PROTEIN RAD23"/>
    <property type="match status" value="1"/>
</dbReference>
<evidence type="ECO:0000256" key="3">
    <source>
        <dbReference type="ARBA" id="ARBA00022525"/>
    </source>
</evidence>
<organism evidence="5 6">
    <name type="scientific">Heterodera trifolii</name>
    <dbReference type="NCBI Taxonomy" id="157864"/>
    <lineage>
        <taxon>Eukaryota</taxon>
        <taxon>Metazoa</taxon>
        <taxon>Ecdysozoa</taxon>
        <taxon>Nematoda</taxon>
        <taxon>Chromadorea</taxon>
        <taxon>Rhabditida</taxon>
        <taxon>Tylenchina</taxon>
        <taxon>Tylenchomorpha</taxon>
        <taxon>Tylenchoidea</taxon>
        <taxon>Heteroderidae</taxon>
        <taxon>Heteroderinae</taxon>
        <taxon>Heterodera</taxon>
    </lineage>
</organism>
<gene>
    <name evidence="5" type="ORF">niasHT_004359</name>
</gene>
<evidence type="ECO:0000256" key="1">
    <source>
        <dbReference type="ARBA" id="ARBA00004340"/>
    </source>
</evidence>
<comment type="subcellular location">
    <subcellularLocation>
        <location evidence="1">Host cell</location>
    </subcellularLocation>
    <subcellularLocation>
        <location evidence="2">Secreted</location>
    </subcellularLocation>
</comment>
<dbReference type="SUPFAM" id="SSF54236">
    <property type="entry name" value="Ubiquitin-like"/>
    <property type="match status" value="2"/>
</dbReference>
<dbReference type="PANTHER" id="PTHR10621:SF0">
    <property type="entry name" value="UV EXCISION REPAIR PROTEIN RAD23"/>
    <property type="match status" value="1"/>
</dbReference>
<sequence length="149" mass="16915">MDTVATLKHKIKSCSRIEVKGQALKLRNPNGTATVLKDSETMTHYGIRNGTTVSLSIKFEIKVKADRKIWVFSSSTFTVEVNGTDTVEDLKKKIMEALKEETKTQIGSDHKGLTLKYGKKDDILDEGNTIGDYQMQFFFQFLWVSEFLI</sequence>
<dbReference type="InterPro" id="IPR029071">
    <property type="entry name" value="Ubiquitin-like_domsf"/>
</dbReference>
<proteinExistence type="predicted"/>
<evidence type="ECO:0000313" key="5">
    <source>
        <dbReference type="EMBL" id="KAL3124817.1"/>
    </source>
</evidence>